<dbReference type="EMBL" id="CCYD01000610">
    <property type="protein sequence ID" value="CEG41868.1"/>
    <property type="molecule type" value="Genomic_DNA"/>
</dbReference>
<dbReference type="OrthoDB" id="96557at2759"/>
<accession>A0A0P1ALK5</accession>
<evidence type="ECO:0000313" key="3">
    <source>
        <dbReference type="Proteomes" id="UP000054928"/>
    </source>
</evidence>
<reference evidence="3" key="1">
    <citation type="submission" date="2014-09" db="EMBL/GenBank/DDBJ databases">
        <authorList>
            <person name="Sharma Rahul"/>
            <person name="Thines Marco"/>
        </authorList>
    </citation>
    <scope>NUCLEOTIDE SEQUENCE [LARGE SCALE GENOMIC DNA]</scope>
</reference>
<proteinExistence type="predicted"/>
<keyword evidence="1" id="KW-0175">Coiled coil</keyword>
<dbReference type="RefSeq" id="XP_024578237.1">
    <property type="nucleotide sequence ID" value="XM_024727684.1"/>
</dbReference>
<dbReference type="CDD" id="cd14686">
    <property type="entry name" value="bZIP"/>
    <property type="match status" value="1"/>
</dbReference>
<name>A0A0P1ALK5_PLAHL</name>
<evidence type="ECO:0000256" key="1">
    <source>
        <dbReference type="SAM" id="Coils"/>
    </source>
</evidence>
<evidence type="ECO:0008006" key="4">
    <source>
        <dbReference type="Google" id="ProtNLM"/>
    </source>
</evidence>
<feature type="coiled-coil region" evidence="1">
    <location>
        <begin position="92"/>
        <end position="119"/>
    </location>
</feature>
<dbReference type="InterPro" id="IPR046347">
    <property type="entry name" value="bZIP_sf"/>
</dbReference>
<dbReference type="OMA" id="EGPDYVG"/>
<dbReference type="Proteomes" id="UP000054928">
    <property type="component" value="Unassembled WGS sequence"/>
</dbReference>
<dbReference type="GO" id="GO:0003700">
    <property type="term" value="F:DNA-binding transcription factor activity"/>
    <property type="evidence" value="ECO:0007669"/>
    <property type="project" value="InterPro"/>
</dbReference>
<dbReference type="GeneID" id="36407238"/>
<protein>
    <recommendedName>
        <fullName evidence="4">Bzip transcription factor</fullName>
    </recommendedName>
</protein>
<organism evidence="2 3">
    <name type="scientific">Plasmopara halstedii</name>
    <name type="common">Downy mildew of sunflower</name>
    <dbReference type="NCBI Taxonomy" id="4781"/>
    <lineage>
        <taxon>Eukaryota</taxon>
        <taxon>Sar</taxon>
        <taxon>Stramenopiles</taxon>
        <taxon>Oomycota</taxon>
        <taxon>Peronosporomycetes</taxon>
        <taxon>Peronosporales</taxon>
        <taxon>Peronosporaceae</taxon>
        <taxon>Plasmopara</taxon>
    </lineage>
</organism>
<dbReference type="AlphaFoldDB" id="A0A0P1ALK5"/>
<evidence type="ECO:0000313" key="2">
    <source>
        <dbReference type="EMBL" id="CEG41868.1"/>
    </source>
</evidence>
<keyword evidence="3" id="KW-1185">Reference proteome</keyword>
<sequence>MQFAKPLSSKSQWCLHLSSIKRAALEHMKLSHLVGAHTKEDDRQPKSFMSQNALSYANSMIKALDSAGTGDEFSEKVQRRRLQYKLHQRHHRAKQKEKLAQLEFEVQHLTAEVDILHHERQSFLIQNNCFESRGTIGGRPAHVAMEYFRLFQASAFSTHLDMQEQFLRSVMTSDTRGPDYVGVDTIVTQWRGFCSFFAYLRYKPLTITITTVGELTVIEVDSIFSIGAQRDGIIALYPSLNGNTELLQKLSGNVINVRVKYYFTFDSTGTVTWFSAEWDLVNALQQLLDDLDDVNTVLSGANISTSTGQLSVENIHAIESKRAIDPRLDVKYLLS</sequence>
<dbReference type="SUPFAM" id="SSF57959">
    <property type="entry name" value="Leucine zipper domain"/>
    <property type="match status" value="1"/>
</dbReference>